<dbReference type="SUPFAM" id="SSF52540">
    <property type="entry name" value="P-loop containing nucleoside triphosphate hydrolases"/>
    <property type="match status" value="1"/>
</dbReference>
<dbReference type="Gene3D" id="1.20.272.10">
    <property type="match status" value="1"/>
</dbReference>
<dbReference type="PANTHER" id="PTHR34388">
    <property type="entry name" value="DNA POLYMERASE III SUBUNIT DELTA"/>
    <property type="match status" value="1"/>
</dbReference>
<evidence type="ECO:0000313" key="10">
    <source>
        <dbReference type="Proteomes" id="UP000178835"/>
    </source>
</evidence>
<evidence type="ECO:0000256" key="2">
    <source>
        <dbReference type="ARBA" id="ARBA00022679"/>
    </source>
</evidence>
<feature type="domain" description="DNA polymerase III delta subunit-like C-terminal" evidence="8">
    <location>
        <begin position="193"/>
        <end position="308"/>
    </location>
</feature>
<dbReference type="Proteomes" id="UP000178835">
    <property type="component" value="Unassembled WGS sequence"/>
</dbReference>
<dbReference type="InterPro" id="IPR008921">
    <property type="entry name" value="DNA_pol3_clamp-load_cplx_C"/>
</dbReference>
<dbReference type="Pfam" id="PF21694">
    <property type="entry name" value="DNA_pol3_delta_C"/>
    <property type="match status" value="1"/>
</dbReference>
<keyword evidence="3" id="KW-0548">Nucleotidyltransferase</keyword>
<evidence type="ECO:0000313" key="9">
    <source>
        <dbReference type="EMBL" id="OGZ60996.1"/>
    </source>
</evidence>
<evidence type="ECO:0000256" key="7">
    <source>
        <dbReference type="ARBA" id="ARBA00049244"/>
    </source>
</evidence>
<dbReference type="InterPro" id="IPR027417">
    <property type="entry name" value="P-loop_NTPase"/>
</dbReference>
<evidence type="ECO:0000259" key="8">
    <source>
        <dbReference type="Pfam" id="PF21694"/>
    </source>
</evidence>
<reference evidence="9 10" key="1">
    <citation type="journal article" date="2016" name="Nat. Commun.">
        <title>Thousands of microbial genomes shed light on interconnected biogeochemical processes in an aquifer system.</title>
        <authorList>
            <person name="Anantharaman K."/>
            <person name="Brown C.T."/>
            <person name="Hug L.A."/>
            <person name="Sharon I."/>
            <person name="Castelle C.J."/>
            <person name="Probst A.J."/>
            <person name="Thomas B.C."/>
            <person name="Singh A."/>
            <person name="Wilkins M.J."/>
            <person name="Karaoz U."/>
            <person name="Brodie E.L."/>
            <person name="Williams K.H."/>
            <person name="Hubbard S.S."/>
            <person name="Banfield J.F."/>
        </authorList>
    </citation>
    <scope>NUCLEOTIDE SEQUENCE [LARGE SCALE GENOMIC DNA]</scope>
</reference>
<comment type="catalytic activity">
    <reaction evidence="7">
        <text>DNA(n) + a 2'-deoxyribonucleoside 5'-triphosphate = DNA(n+1) + diphosphate</text>
        <dbReference type="Rhea" id="RHEA:22508"/>
        <dbReference type="Rhea" id="RHEA-COMP:17339"/>
        <dbReference type="Rhea" id="RHEA-COMP:17340"/>
        <dbReference type="ChEBI" id="CHEBI:33019"/>
        <dbReference type="ChEBI" id="CHEBI:61560"/>
        <dbReference type="ChEBI" id="CHEBI:173112"/>
        <dbReference type="EC" id="2.7.7.7"/>
    </reaction>
</comment>
<dbReference type="NCBIfam" id="TIGR01128">
    <property type="entry name" value="holA"/>
    <property type="match status" value="1"/>
</dbReference>
<dbReference type="AlphaFoldDB" id="A0A1G2HET4"/>
<dbReference type="GO" id="GO:0009360">
    <property type="term" value="C:DNA polymerase III complex"/>
    <property type="evidence" value="ECO:0007669"/>
    <property type="project" value="TreeGrafter"/>
</dbReference>
<keyword evidence="5" id="KW-0239">DNA-directed DNA polymerase</keyword>
<comment type="caution">
    <text evidence="9">The sequence shown here is derived from an EMBL/GenBank/DDBJ whole genome shotgun (WGS) entry which is preliminary data.</text>
</comment>
<dbReference type="InterPro" id="IPR048466">
    <property type="entry name" value="DNA_pol3_delta-like_C"/>
</dbReference>
<dbReference type="Gene3D" id="3.40.50.300">
    <property type="entry name" value="P-loop containing nucleotide triphosphate hydrolases"/>
    <property type="match status" value="1"/>
</dbReference>
<dbReference type="InterPro" id="IPR005790">
    <property type="entry name" value="DNA_polIII_delta"/>
</dbReference>
<evidence type="ECO:0000256" key="3">
    <source>
        <dbReference type="ARBA" id="ARBA00022695"/>
    </source>
</evidence>
<dbReference type="GO" id="GO:0006261">
    <property type="term" value="P:DNA-templated DNA replication"/>
    <property type="evidence" value="ECO:0007669"/>
    <property type="project" value="TreeGrafter"/>
</dbReference>
<evidence type="ECO:0000256" key="1">
    <source>
        <dbReference type="ARBA" id="ARBA00012417"/>
    </source>
</evidence>
<sequence length="313" mass="35813">MIIVLHGPDTFRSRYKLRELENAYKEKHAGGFSFKKFYADSATFGEFKNMVRSQSLFDEYRFVVLEDVSENPALKKEIAEWEGLKEAAKDAKTLIIFYESNPVSKDAQYEAILKLASKKQEFKKLSEVQQVRWFASNLYSTGQISTELIQTVVGVCRGDMWQAYNELNKLYSYVGGGAVKEEDLKTLSIAPQEAQIFGTIDAIFEGKTDRAFQNILLHWRGGEAPEYLFFMIERQLKLLALVNAEKNTNTNSLAKDLGLHPFVVQKTLRLSRKFSWPKIKDLYERVENLDIKSKTGRLDPYLSCELLAAAVLS</sequence>
<protein>
    <recommendedName>
        <fullName evidence="1">DNA-directed DNA polymerase</fullName>
        <ecNumber evidence="1">2.7.7.7</ecNumber>
    </recommendedName>
</protein>
<name>A0A1G2HET4_9BACT</name>
<proteinExistence type="inferred from homology"/>
<organism evidence="9 10">
    <name type="scientific">Candidatus Spechtbacteria bacterium RIFCSPLOWO2_01_FULL_43_12</name>
    <dbReference type="NCBI Taxonomy" id="1802162"/>
    <lineage>
        <taxon>Bacteria</taxon>
        <taxon>Candidatus Spechtiibacteriota</taxon>
    </lineage>
</organism>
<evidence type="ECO:0000256" key="6">
    <source>
        <dbReference type="ARBA" id="ARBA00034754"/>
    </source>
</evidence>
<dbReference type="GO" id="GO:0003887">
    <property type="term" value="F:DNA-directed DNA polymerase activity"/>
    <property type="evidence" value="ECO:0007669"/>
    <property type="project" value="UniProtKB-KW"/>
</dbReference>
<accession>A0A1G2HET4</accession>
<keyword evidence="4" id="KW-0235">DNA replication</keyword>
<gene>
    <name evidence="9" type="ORF">A2919_00645</name>
</gene>
<dbReference type="EC" id="2.7.7.7" evidence="1"/>
<dbReference type="SUPFAM" id="SSF48019">
    <property type="entry name" value="post-AAA+ oligomerization domain-like"/>
    <property type="match status" value="1"/>
</dbReference>
<dbReference type="EMBL" id="MHOH01000009">
    <property type="protein sequence ID" value="OGZ60996.1"/>
    <property type="molecule type" value="Genomic_DNA"/>
</dbReference>
<dbReference type="GO" id="GO:0003677">
    <property type="term" value="F:DNA binding"/>
    <property type="evidence" value="ECO:0007669"/>
    <property type="project" value="InterPro"/>
</dbReference>
<dbReference type="PANTHER" id="PTHR34388:SF1">
    <property type="entry name" value="DNA POLYMERASE III SUBUNIT DELTA"/>
    <property type="match status" value="1"/>
</dbReference>
<evidence type="ECO:0000256" key="5">
    <source>
        <dbReference type="ARBA" id="ARBA00022932"/>
    </source>
</evidence>
<evidence type="ECO:0000256" key="4">
    <source>
        <dbReference type="ARBA" id="ARBA00022705"/>
    </source>
</evidence>
<keyword evidence="2" id="KW-0808">Transferase</keyword>
<comment type="similarity">
    <text evidence="6">Belongs to the DNA polymerase HolA subunit family.</text>
</comment>